<comment type="caution">
    <text evidence="4">The sequence shown here is derived from an EMBL/GenBank/DDBJ whole genome shotgun (WGS) entry which is preliminary data.</text>
</comment>
<dbReference type="AlphaFoldDB" id="A0A7J8Y7G7"/>
<proteinExistence type="inferred from homology"/>
<protein>
    <recommendedName>
        <fullName evidence="3">Core Histone H2A/H2B/H3 domain-containing protein</fullName>
    </recommendedName>
</protein>
<reference evidence="4 5" key="1">
    <citation type="journal article" date="2019" name="Genome Biol. Evol.">
        <title>Insights into the evolution of the New World diploid cottons (Gossypium, subgenus Houzingenia) based on genome sequencing.</title>
        <authorList>
            <person name="Grover C.E."/>
            <person name="Arick M.A. 2nd"/>
            <person name="Thrash A."/>
            <person name="Conover J.L."/>
            <person name="Sanders W.S."/>
            <person name="Peterson D.G."/>
            <person name="Frelichowski J.E."/>
            <person name="Scheffler J.A."/>
            <person name="Scheffler B.E."/>
            <person name="Wendel J.F."/>
        </authorList>
    </citation>
    <scope>NUCLEOTIDE SEQUENCE [LARGE SCALE GENOMIC DNA]</scope>
    <source>
        <strain evidence="4">185</strain>
        <tissue evidence="4">Leaf</tissue>
    </source>
</reference>
<keyword evidence="2" id="KW-0007">Acetylation</keyword>
<feature type="domain" description="Core Histone H2A/H2B/H3" evidence="3">
    <location>
        <begin position="1"/>
        <end position="58"/>
    </location>
</feature>
<sequence length="65" mass="7434">IRKYQKSTGLLIQKLSFQRLVREIGKDFKAILRFGSSAIAALQEATKAYLVELFKDTISLLFMPK</sequence>
<dbReference type="GO" id="GO:0046982">
    <property type="term" value="F:protein heterodimerization activity"/>
    <property type="evidence" value="ECO:0007669"/>
    <property type="project" value="InterPro"/>
</dbReference>
<dbReference type="InterPro" id="IPR009072">
    <property type="entry name" value="Histone-fold"/>
</dbReference>
<dbReference type="Gene3D" id="1.10.20.10">
    <property type="entry name" value="Histone, subunit A"/>
    <property type="match status" value="1"/>
</dbReference>
<dbReference type="InterPro" id="IPR007125">
    <property type="entry name" value="H2A/H2B/H3"/>
</dbReference>
<dbReference type="SMART" id="SM00428">
    <property type="entry name" value="H3"/>
    <property type="match status" value="1"/>
</dbReference>
<dbReference type="GO" id="GO:0030527">
    <property type="term" value="F:structural constituent of chromatin"/>
    <property type="evidence" value="ECO:0007669"/>
    <property type="project" value="InterPro"/>
</dbReference>
<dbReference type="PANTHER" id="PTHR11426">
    <property type="entry name" value="HISTONE H3"/>
    <property type="match status" value="1"/>
</dbReference>
<evidence type="ECO:0000313" key="4">
    <source>
        <dbReference type="EMBL" id="MBA0695541.1"/>
    </source>
</evidence>
<name>A0A7J8Y7G7_GOSAI</name>
<organism evidence="4 5">
    <name type="scientific">Gossypium aridum</name>
    <name type="common">American cotton</name>
    <name type="synonym">Erioxylum aridum</name>
    <dbReference type="NCBI Taxonomy" id="34290"/>
    <lineage>
        <taxon>Eukaryota</taxon>
        <taxon>Viridiplantae</taxon>
        <taxon>Streptophyta</taxon>
        <taxon>Embryophyta</taxon>
        <taxon>Tracheophyta</taxon>
        <taxon>Spermatophyta</taxon>
        <taxon>Magnoliopsida</taxon>
        <taxon>eudicotyledons</taxon>
        <taxon>Gunneridae</taxon>
        <taxon>Pentapetalae</taxon>
        <taxon>rosids</taxon>
        <taxon>malvids</taxon>
        <taxon>Malvales</taxon>
        <taxon>Malvaceae</taxon>
        <taxon>Malvoideae</taxon>
        <taxon>Gossypium</taxon>
    </lineage>
</organism>
<dbReference type="SUPFAM" id="SSF47113">
    <property type="entry name" value="Histone-fold"/>
    <property type="match status" value="1"/>
</dbReference>
<dbReference type="GO" id="GO:0000786">
    <property type="term" value="C:nucleosome"/>
    <property type="evidence" value="ECO:0007669"/>
    <property type="project" value="InterPro"/>
</dbReference>
<evidence type="ECO:0000259" key="3">
    <source>
        <dbReference type="Pfam" id="PF00125"/>
    </source>
</evidence>
<evidence type="ECO:0000313" key="5">
    <source>
        <dbReference type="Proteomes" id="UP000593577"/>
    </source>
</evidence>
<comment type="similarity">
    <text evidence="1">Belongs to the histone H3 family.</text>
</comment>
<feature type="non-terminal residue" evidence="4">
    <location>
        <position position="1"/>
    </location>
</feature>
<dbReference type="GO" id="GO:0003677">
    <property type="term" value="F:DNA binding"/>
    <property type="evidence" value="ECO:0007669"/>
    <property type="project" value="InterPro"/>
</dbReference>
<dbReference type="Pfam" id="PF00125">
    <property type="entry name" value="Histone"/>
    <property type="match status" value="1"/>
</dbReference>
<dbReference type="PRINTS" id="PR00622">
    <property type="entry name" value="HISTONEH3"/>
</dbReference>
<evidence type="ECO:0000256" key="2">
    <source>
        <dbReference type="ARBA" id="ARBA00022990"/>
    </source>
</evidence>
<accession>A0A7J8Y7G7</accession>
<evidence type="ECO:0000256" key="1">
    <source>
        <dbReference type="ARBA" id="ARBA00010343"/>
    </source>
</evidence>
<dbReference type="InterPro" id="IPR000164">
    <property type="entry name" value="Histone_H3/CENP-A"/>
</dbReference>
<dbReference type="Proteomes" id="UP000593577">
    <property type="component" value="Unassembled WGS sequence"/>
</dbReference>
<gene>
    <name evidence="4" type="ORF">Goari_002161</name>
</gene>
<dbReference type="EMBL" id="JABFAA010000011">
    <property type="protein sequence ID" value="MBA0695541.1"/>
    <property type="molecule type" value="Genomic_DNA"/>
</dbReference>
<keyword evidence="5" id="KW-1185">Reference proteome</keyword>